<protein>
    <submittedName>
        <fullName evidence="1">Uncharacterized protein</fullName>
    </submittedName>
</protein>
<evidence type="ECO:0000313" key="1">
    <source>
        <dbReference type="EMBL" id="JAH38549.1"/>
    </source>
</evidence>
<proteinExistence type="predicted"/>
<organism evidence="1">
    <name type="scientific">Anguilla anguilla</name>
    <name type="common">European freshwater eel</name>
    <name type="synonym">Muraena anguilla</name>
    <dbReference type="NCBI Taxonomy" id="7936"/>
    <lineage>
        <taxon>Eukaryota</taxon>
        <taxon>Metazoa</taxon>
        <taxon>Chordata</taxon>
        <taxon>Craniata</taxon>
        <taxon>Vertebrata</taxon>
        <taxon>Euteleostomi</taxon>
        <taxon>Actinopterygii</taxon>
        <taxon>Neopterygii</taxon>
        <taxon>Teleostei</taxon>
        <taxon>Anguilliformes</taxon>
        <taxon>Anguillidae</taxon>
        <taxon>Anguilla</taxon>
    </lineage>
</organism>
<dbReference type="EMBL" id="GBXM01070028">
    <property type="protein sequence ID" value="JAH38549.1"/>
    <property type="molecule type" value="Transcribed_RNA"/>
</dbReference>
<reference evidence="1" key="1">
    <citation type="submission" date="2014-11" db="EMBL/GenBank/DDBJ databases">
        <authorList>
            <person name="Amaro Gonzalez C."/>
        </authorList>
    </citation>
    <scope>NUCLEOTIDE SEQUENCE</scope>
</reference>
<sequence>MIEYKFPPSCECVSLSGVGLLHIWQPVGLCGRTLGGMEPFSYRMKI</sequence>
<reference evidence="1" key="2">
    <citation type="journal article" date="2015" name="Fish Shellfish Immunol.">
        <title>Early steps in the European eel (Anguilla anguilla)-Vibrio vulnificus interaction in the gills: Role of the RtxA13 toxin.</title>
        <authorList>
            <person name="Callol A."/>
            <person name="Pajuelo D."/>
            <person name="Ebbesson L."/>
            <person name="Teles M."/>
            <person name="MacKenzie S."/>
            <person name="Amaro C."/>
        </authorList>
    </citation>
    <scope>NUCLEOTIDE SEQUENCE</scope>
</reference>
<dbReference type="AlphaFoldDB" id="A0A0E9SAW4"/>
<name>A0A0E9SAW4_ANGAN</name>
<accession>A0A0E9SAW4</accession>